<organism evidence="3 4">
    <name type="scientific">Candidatus Thermofonsia Clade 1 bacterium</name>
    <dbReference type="NCBI Taxonomy" id="2364210"/>
    <lineage>
        <taxon>Bacteria</taxon>
        <taxon>Bacillati</taxon>
        <taxon>Chloroflexota</taxon>
        <taxon>Candidatus Thermofontia</taxon>
        <taxon>Candidatus Thermofonsia Clade 1</taxon>
    </lineage>
</organism>
<name>A0A2M8PDA4_9CHLR</name>
<evidence type="ECO:0000259" key="2">
    <source>
        <dbReference type="Pfam" id="PF13354"/>
    </source>
</evidence>
<proteinExistence type="predicted"/>
<dbReference type="Proteomes" id="UP000229681">
    <property type="component" value="Unassembled WGS sequence"/>
</dbReference>
<accession>A0A2M8PDA4</accession>
<keyword evidence="1" id="KW-1133">Transmembrane helix</keyword>
<dbReference type="InterPro" id="IPR012338">
    <property type="entry name" value="Beta-lactam/transpept-like"/>
</dbReference>
<dbReference type="EMBL" id="PGTM01000144">
    <property type="protein sequence ID" value="PJF35524.1"/>
    <property type="molecule type" value="Genomic_DNA"/>
</dbReference>
<reference evidence="3 4" key="1">
    <citation type="submission" date="2017-11" db="EMBL/GenBank/DDBJ databases">
        <title>Evolution of Phototrophy in the Chloroflexi Phylum Driven by Horizontal Gene Transfer.</title>
        <authorList>
            <person name="Ward L.M."/>
            <person name="Hemp J."/>
            <person name="Shih P.M."/>
            <person name="Mcglynn S.E."/>
            <person name="Fischer W."/>
        </authorList>
    </citation>
    <scope>NUCLEOTIDE SEQUENCE [LARGE SCALE GENOMIC DNA]</scope>
    <source>
        <strain evidence="3">JP3_13</strain>
    </source>
</reference>
<dbReference type="Pfam" id="PF13354">
    <property type="entry name" value="Beta-lactamase2"/>
    <property type="match status" value="1"/>
</dbReference>
<dbReference type="GO" id="GO:0030655">
    <property type="term" value="P:beta-lactam antibiotic catabolic process"/>
    <property type="evidence" value="ECO:0007669"/>
    <property type="project" value="InterPro"/>
</dbReference>
<evidence type="ECO:0000313" key="3">
    <source>
        <dbReference type="EMBL" id="PJF35524.1"/>
    </source>
</evidence>
<keyword evidence="1" id="KW-0812">Transmembrane</keyword>
<protein>
    <recommendedName>
        <fullName evidence="2">Beta-lactamase class A catalytic domain-containing protein</fullName>
    </recommendedName>
</protein>
<feature type="domain" description="Beta-lactamase class A catalytic" evidence="2">
    <location>
        <begin position="326"/>
        <end position="474"/>
    </location>
</feature>
<dbReference type="InterPro" id="IPR000871">
    <property type="entry name" value="Beta-lactam_class-A"/>
</dbReference>
<evidence type="ECO:0000313" key="4">
    <source>
        <dbReference type="Proteomes" id="UP000229681"/>
    </source>
</evidence>
<comment type="caution">
    <text evidence="3">The sequence shown here is derived from an EMBL/GenBank/DDBJ whole genome shotgun (WGS) entry which is preliminary data.</text>
</comment>
<dbReference type="PANTHER" id="PTHR35333">
    <property type="entry name" value="BETA-LACTAMASE"/>
    <property type="match status" value="1"/>
</dbReference>
<dbReference type="Gene3D" id="3.40.710.10">
    <property type="entry name" value="DD-peptidase/beta-lactamase superfamily"/>
    <property type="match status" value="1"/>
</dbReference>
<keyword evidence="1" id="KW-0472">Membrane</keyword>
<dbReference type="AlphaFoldDB" id="A0A2M8PDA4"/>
<evidence type="ECO:0000256" key="1">
    <source>
        <dbReference type="SAM" id="Phobius"/>
    </source>
</evidence>
<gene>
    <name evidence="3" type="ORF">CUN49_10160</name>
</gene>
<dbReference type="GO" id="GO:0008800">
    <property type="term" value="F:beta-lactamase activity"/>
    <property type="evidence" value="ECO:0007669"/>
    <property type="project" value="InterPro"/>
</dbReference>
<dbReference type="InterPro" id="IPR045155">
    <property type="entry name" value="Beta-lactam_cat"/>
</dbReference>
<dbReference type="PANTHER" id="PTHR35333:SF3">
    <property type="entry name" value="BETA-LACTAMASE-TYPE TRANSPEPTIDASE FOLD CONTAINING PROTEIN"/>
    <property type="match status" value="1"/>
</dbReference>
<dbReference type="SUPFAM" id="SSF56601">
    <property type="entry name" value="beta-lactamase/transpeptidase-like"/>
    <property type="match status" value="1"/>
</dbReference>
<feature type="transmembrane region" description="Helical" evidence="1">
    <location>
        <begin position="12"/>
        <end position="35"/>
    </location>
</feature>
<dbReference type="GO" id="GO:0046677">
    <property type="term" value="P:response to antibiotic"/>
    <property type="evidence" value="ECO:0007669"/>
    <property type="project" value="InterPro"/>
</dbReference>
<sequence length="573" mass="63649">MSVTGLGTRRQAARLPVLSMLSGLMLIAALALFAVELINFEQSRERLQTDITVAGVPVSGLRLAEAVTAWENIYQQPVLLEYLGHPIQLLPSSIGFVVKSDQMQSEIRAQTALSNNYWQDFWNYLWRRPTQPINVPLIADYSEARLREVLTDIARRYDQAASSGNFDLNTLTFGAGAAGTRLDIERAIPMIEAALFRPQNRTVKLPMQTEGAKAADMSTLRNAILQYFQSRNFAPNGPDTLASVGVIDLQDGSEMWINPDIAYSSASTIKIPILINTFAQLNFAPQPDIRWLMASSILCSINESSNFLMQYTGRGDTPRAKLADGLRQVNETMKRVGARYTFINAPLWVGSSDLWSINDNPPPVPNPNFDARPDRWSRTIPEDMAILLQQIYDCAQYGSGLAAAAPEQFTQTECQQMLELLSGNIIGRLIELGVPPGTRVAHKNGWAPGNQSWNNNDAAIVFTPGGDYILVIYTWERLLPGQQVGNIALWELMEGVSRIVYNYFNPTQPMVTARTPENPLTALDCVMPSSVEKLDLNNIRNGRFDENGYLEPDACYGFPNCGVDRPPPSFIRP</sequence>